<accession>A0A1M4U3U0</accession>
<dbReference type="Proteomes" id="UP000184245">
    <property type="component" value="Unassembled WGS sequence"/>
</dbReference>
<protein>
    <submittedName>
        <fullName evidence="2">Uncharacterized protein</fullName>
    </submittedName>
</protein>
<keyword evidence="1" id="KW-0812">Transmembrane</keyword>
<gene>
    <name evidence="2" type="ORF">SAMN02745158_00718</name>
</gene>
<proteinExistence type="predicted"/>
<feature type="transmembrane region" description="Helical" evidence="1">
    <location>
        <begin position="39"/>
        <end position="61"/>
    </location>
</feature>
<reference evidence="2 3" key="1">
    <citation type="submission" date="2016-11" db="EMBL/GenBank/DDBJ databases">
        <authorList>
            <person name="Jaros S."/>
            <person name="Januszkiewicz K."/>
            <person name="Wedrychowicz H."/>
        </authorList>
    </citation>
    <scope>NUCLEOTIDE SEQUENCE [LARGE SCALE GENOMIC DNA]</scope>
    <source>
        <strain evidence="2 3">DSM 17459</strain>
    </source>
</reference>
<name>A0A1M4U3U0_9CLOT</name>
<evidence type="ECO:0000256" key="1">
    <source>
        <dbReference type="SAM" id="Phobius"/>
    </source>
</evidence>
<keyword evidence="3" id="KW-1185">Reference proteome</keyword>
<feature type="transmembrane region" description="Helical" evidence="1">
    <location>
        <begin position="12"/>
        <end position="33"/>
    </location>
</feature>
<dbReference type="STRING" id="1122155.SAMN02745158_00718"/>
<sequence length="78" mass="8431">MKRFLEKGAPILIIIILCILVLVWALGGFLAGTFAGGSILIGGVFFLIGLAVIAALIVTLVRRIKEIDDEDKDDLSKY</sequence>
<keyword evidence="1" id="KW-0472">Membrane</keyword>
<evidence type="ECO:0000313" key="3">
    <source>
        <dbReference type="Proteomes" id="UP000184245"/>
    </source>
</evidence>
<dbReference type="AlphaFoldDB" id="A0A1M4U3U0"/>
<dbReference type="RefSeq" id="WP_072849057.1">
    <property type="nucleotide sequence ID" value="NZ_FQVI01000002.1"/>
</dbReference>
<dbReference type="EMBL" id="FQVI01000002">
    <property type="protein sequence ID" value="SHE51392.1"/>
    <property type="molecule type" value="Genomic_DNA"/>
</dbReference>
<evidence type="ECO:0000313" key="2">
    <source>
        <dbReference type="EMBL" id="SHE51392.1"/>
    </source>
</evidence>
<keyword evidence="1" id="KW-1133">Transmembrane helix</keyword>
<organism evidence="2 3">
    <name type="scientific">Lactonifactor longoviformis DSM 17459</name>
    <dbReference type="NCBI Taxonomy" id="1122155"/>
    <lineage>
        <taxon>Bacteria</taxon>
        <taxon>Bacillati</taxon>
        <taxon>Bacillota</taxon>
        <taxon>Clostridia</taxon>
        <taxon>Eubacteriales</taxon>
        <taxon>Clostridiaceae</taxon>
        <taxon>Lactonifactor</taxon>
    </lineage>
</organism>